<evidence type="ECO:0000313" key="4">
    <source>
        <dbReference type="Proteomes" id="UP001327560"/>
    </source>
</evidence>
<gene>
    <name evidence="3" type="ORF">Cni_G22644</name>
</gene>
<feature type="domain" description="Reverse transcriptase" evidence="2">
    <location>
        <begin position="1"/>
        <end position="125"/>
    </location>
</feature>
<accession>A0AAQ3KSS3</accession>
<evidence type="ECO:0000313" key="3">
    <source>
        <dbReference type="EMBL" id="WOL13864.1"/>
    </source>
</evidence>
<dbReference type="AlphaFoldDB" id="A0AAQ3KSS3"/>
<dbReference type="PANTHER" id="PTHR33116:SF78">
    <property type="entry name" value="OS12G0587133 PROTEIN"/>
    <property type="match status" value="1"/>
</dbReference>
<feature type="transmembrane region" description="Helical" evidence="1">
    <location>
        <begin position="258"/>
        <end position="279"/>
    </location>
</feature>
<sequence length="298" mass="33589">MCGIRQGNPLSPLLFNLVADVLSRFIERANRNGLFCGALGNHSSGGITHVFYADDLIMFCDGSSRSFQNIRLLFKCFELAFGLKLNMEKTSVIHLSGDSTASNRVANIFGCVEGSLPFNYHGLPLKQGKLLKSDWTNLILKVDKLLASWQGLRINLWKDKWMRNDSLQNKFPRLFNLTTSKDTCIADAKILNEAGETVGWDINFSIFVSLSEVLELAKDLEEILHCSGEDIVEWKWNSFGVFSTSSLYKKRLHTKDRLILHGMNLDLGAFFVVLIWRHMTIFLRLALSLYLDGGSSSP</sequence>
<keyword evidence="1" id="KW-1133">Transmembrane helix</keyword>
<dbReference type="PANTHER" id="PTHR33116">
    <property type="entry name" value="REVERSE TRANSCRIPTASE ZINC-BINDING DOMAIN-CONTAINING PROTEIN-RELATED-RELATED"/>
    <property type="match status" value="1"/>
</dbReference>
<reference evidence="3 4" key="1">
    <citation type="submission" date="2023-10" db="EMBL/GenBank/DDBJ databases">
        <title>Chromosome-scale genome assembly provides insights into flower coloration mechanisms of Canna indica.</title>
        <authorList>
            <person name="Li C."/>
        </authorList>
    </citation>
    <scope>NUCLEOTIDE SEQUENCE [LARGE SCALE GENOMIC DNA]</scope>
    <source>
        <tissue evidence="3">Flower</tissue>
    </source>
</reference>
<name>A0AAQ3KSS3_9LILI</name>
<dbReference type="SUPFAM" id="SSF56672">
    <property type="entry name" value="DNA/RNA polymerases"/>
    <property type="match status" value="1"/>
</dbReference>
<keyword evidence="1" id="KW-0812">Transmembrane</keyword>
<dbReference type="EMBL" id="CP136896">
    <property type="protein sequence ID" value="WOL13864.1"/>
    <property type="molecule type" value="Genomic_DNA"/>
</dbReference>
<protein>
    <recommendedName>
        <fullName evidence="2">Reverse transcriptase domain-containing protein</fullName>
    </recommendedName>
</protein>
<dbReference type="PROSITE" id="PS50878">
    <property type="entry name" value="RT_POL"/>
    <property type="match status" value="1"/>
</dbReference>
<evidence type="ECO:0000259" key="2">
    <source>
        <dbReference type="PROSITE" id="PS50878"/>
    </source>
</evidence>
<dbReference type="Pfam" id="PF00078">
    <property type="entry name" value="RVT_1"/>
    <property type="match status" value="1"/>
</dbReference>
<dbReference type="Proteomes" id="UP001327560">
    <property type="component" value="Chromosome 7"/>
</dbReference>
<keyword evidence="1" id="KW-0472">Membrane</keyword>
<keyword evidence="4" id="KW-1185">Reference proteome</keyword>
<dbReference type="InterPro" id="IPR043502">
    <property type="entry name" value="DNA/RNA_pol_sf"/>
</dbReference>
<proteinExistence type="predicted"/>
<organism evidence="3 4">
    <name type="scientific">Canna indica</name>
    <name type="common">Indian-shot</name>
    <dbReference type="NCBI Taxonomy" id="4628"/>
    <lineage>
        <taxon>Eukaryota</taxon>
        <taxon>Viridiplantae</taxon>
        <taxon>Streptophyta</taxon>
        <taxon>Embryophyta</taxon>
        <taxon>Tracheophyta</taxon>
        <taxon>Spermatophyta</taxon>
        <taxon>Magnoliopsida</taxon>
        <taxon>Liliopsida</taxon>
        <taxon>Zingiberales</taxon>
        <taxon>Cannaceae</taxon>
        <taxon>Canna</taxon>
    </lineage>
</organism>
<dbReference type="InterPro" id="IPR000477">
    <property type="entry name" value="RT_dom"/>
</dbReference>
<evidence type="ECO:0000256" key="1">
    <source>
        <dbReference type="SAM" id="Phobius"/>
    </source>
</evidence>